<dbReference type="FunFam" id="3.40.50.300:FF:000320">
    <property type="entry name" value="Dynein, axonemal, heavy chain 5"/>
    <property type="match status" value="1"/>
</dbReference>
<dbReference type="FunFam" id="1.10.8.1220:FF:000006">
    <property type="entry name" value="Dynein axonemal heavy chain 14"/>
    <property type="match status" value="1"/>
</dbReference>
<dbReference type="GO" id="GO:0005930">
    <property type="term" value="C:axoneme"/>
    <property type="evidence" value="ECO:0007669"/>
    <property type="project" value="UniProtKB-SubCell"/>
</dbReference>
<sequence>MAPWGLQITFKQLEFNKMYLLQNHCLVRRKRNQRKRIKLMLVRKLGKKDLHHMIEQVTKIGGEEEIELIPTLEWLLERRCYYLLQQFKIFSNFRINKLFVTWKLTVKRIKTDKSRSLLYRSLFFADELFQGCLLYIKGLCEDAVSLKKGDEDNSNAICLVKLDKFRTYSLHEFCEEQLHQATQALKQLEDVRDKAISEIKLTILKVAEKKDIKEYFESNLSEDTTHFKLPTYRRLLEVIFRFLMLVDYMFQELIRQLMNTAVTLLLELFNNSARMPASVEKKNENLIKIHKDIFAFTGKMTSDYEEFDNSNLYAYSVPKSEVKTQDNEILNSIKVNTNLRKICAPIFEVNLQLRTPAESDSSENSEENLHESDKCSEKSAIYEDTSENEVNVFIKQSSEELLPMKKSKRMSYSYEILSELDFDTEFEKNCMNDELLEFPTNLFITPNRLDFSIQIQNMVAAIEKCINPRLSIFTESALIMDLPNKKKNVSDYQTRWPDCQVLFEMDPAYQDKIASFLTIIGSSMGQVSIYSCQFRKYCTMVEKAKIIGTKISSMEELTSTQFKSILSKFRNYLRQIVNMAIEKRIGIFNVMSFDYQLQCLPYVENIIDMSQNLLRSVIERKNANLLEVIDSSLQKLEYTPTEIEEFLEYFTFLDAISSKISKLEKEYTIVAQLYSVVRYYQIHVSEEQIAIYKILLIKFGQLKTSVKLSETNKDAAISKFRDNLESYITGLRIEVSNLKAKIRNSILLCASTPVSTAMEMIQTLSEEAASLAVKAKTYSNYQDCFDDSQSHMNFLNMEELTQIVLSDIADIDYDLTLRKILWDAQEEWGTLFWEWRNSTLDSIDTESVYRNVSKWMQIIFVLEKGLPKNDMVTHLKQSVIDFKQELPIIIALGNPCLKPRHWEALQEIIGKSVSLDKNCTVENLLALKMFQYENEINEISTSATSEATLEKMLYKVIDLWNTTPLHLVLHHTEAYSILIISSIDDILVQLEESQIILATVKGSSYLGPIKDYLETKRMIFPRFYFLSNAELLDILSDSRNPECVQPHLVKCFENIRHLLIWKQEIGPHAVIMFISAEGETLVLPKKIRIRSGIEQWLVNVEKTMFDLVKKFISQGVDDWYYQQFSLWVLSHPGQVVLTVSLGKHCVVFNCFEDLDYKIMGKFFFGLVESGAWCCFDEFNRIDVEVLSVIASQMLTIKAAKDSYSVRFVLEGKEIRINMSCAVFVTLNPGYKGRVELPDNLKSLFRPVAMMAPHYQMIAEVMLFSVGFKSAKLLSGKLVNIYELASKQLSQQDHYDFGLRSLKTILVMAGKKKRELKCNIRDISETEETLIIIEAMREASLPKFLPKDVLLFEKIMRDIFCGATVSKVNQIVLEKLIEIATQHLGLHQWPAQKERIIQFYNQLQACVGVMLVGPTGGGKTTVRRILEKALTLLPIEEFLLIEERDSISQISGRRGKIDICILNPKCITLSELYGHLDPNTMEWADGLLSATIRNYVYLNTTKYSNKDSESEISDSANVFKLDFSDTADSDYHIFEKEMEKDIKISESQNFDWQWIVLDGPVDSFWVENLNSMLDDTRTLCLANSERITLTSKIRVIFEVDSLAQASPAIVSRCAMVYMNPVDLGWEPYVKSWLLKNSKIMNKSEVDCLELMIKSSVPDGLQFIKKHQKFQPFPVQDITIVTTLCRILDAFFEFMSKTGIFELREDLKDISSEEIISHSKVSVKFKDMENRDENARYMAKNPIKLKKTIQKLFVFAFTWAFGGTLQREDEHEDDIIFYPSSEPDSPSKVTYDFDNLVRELFEGNAQIGKLFIYLSFSNVGINLPNGEHSIFGYFVDIQQCEFIPWSELLPNIQTLVQRGTSILADPQGSSENLLKITECGESVNYIATRDTTCLSFLVSLLLKNSCPVLLTGDFGVGKTAAINQMLEKLEGSGAFDVKYGSVLGEVLLYNEIKKSRFFKQNISILLSETHKTATGGLDKITKKADVKTDESSFKNSNKGIIVSAINFNINTSAAKTKEMILKKLVRRTKDSLGAPKNNRIVIFIDDLNMPESDMYGAQPPLELIRQLLDMGGIYDTEKITWKNIQDLSLVAACVFPVSRRYISPRLLKHFSILVLPHLPQTAIKTIFQVHLGTYFSINNFAPEVQKTKDQIISCCLAVYHQVCQTMLPTPTKCHYMFNLRDIFKLLLGLLQADKFVVNSKEMAALFFVHEATRVFHDRLLEEAERALFYQILSKELENYFQIGIDGCGKETCATLACYLAEHKIYRVPLSHNYAYLEFKEDFKKVFMQAGLEGNPSALIVSNLNLDQELFMEDLNSIINLGKIPDLFENEELDAIALKLRALAEQSGYVDNRQALLLFFQKRIHKNLNILMTMSPTRPNFHQNCRLYPSLISSCTVDWYEKWPEEALLIVADTFLREKVDIKNRENLKERLVPTCVQIHRSIKELNIKYFQTTRRHYYITPNNYLRFMDTFVHILKSREKKMQKKRERFHMGLSKILETTALVTDMQEELLILGPQIEQKTKEKEILMEKLQKDSQVVEKVQMLVKQDEEIMAEEVRIVEEYAQKADNELKSVLPALDKAIVALNALDKADVSELRVYTRPPYLVLTVMNAVCILLQKKPNWTTAKLLLSETGFLKKLINIDKDSIPEKAFIKLKKILVLPDFNPNKIALVSVACCSMCQWVIALNNYHEAQKLVGPKQIQVAEAQNVLKIAQQRLDEKQRGLQLVEEHLQSLQEAYKEIVAEKELLAHRRKLATKRLQCASILLTALEDEKAGLSLTRWQETIDQIDNKLEGIWGDILISAACIVYSGVLTAEFRQLIVEKWQNLCTENNISLSSNFSLIEVMAQKHEIRQWHQQGLPLGQYSTENAILIKNGLQWPLLIDPHKQAHNWIRQMEGPRLQELSTEDSNYIQTIENAMKTGGSVLLQNLPERLPPSLKEILKKDIYQRRGQYFIKINDSEIEYNSKFRLYVSTEIDNPYFPPFLYSFVTMINFTVTFQGFQDQLLSIVLSHEVPHLENQRFQLLESISLDAKTLEELEQKTLNLLENAQGFVLDDEEIVDILRKSKMTSNEISKRIKATRKAESEIEETRKLYLPIATRGALLYFLVSNLAQIDYMYQFSLDWFRQIFVSSVVSKSKEQEEHSLKRERMFLKKGHEITNLSKEPKLESEKRTLDRHLKNSIDTLTRIIFKVVSSALFNRHKLCFSFGLCTTIMQNNANGNLMQNDIGSLPEEEWNIFLNSSMLVNIKGVMPQPKLNSIYETCKNQHLQWVSDSRWKQCFYISNELEPFSLLCKSLLSNVSQWNAFKNSKAVYLLMSTAFSSENGSLEESEKSPEIAQVFNENEEIYSSINFPWEKLTPFQRLILIKILRPECLKNSVERFITEKIGNEYIHSTGTSLKESYEESNARTPLILIHSHGIDLTNMLLKFAQELMGTTNHVTMISLGRGQAAKAEALIVKALTKTEQWVFLQNCHLAASFMPRLCTIVESFNSPDVTIEPKFRLWLSSKSDSSFPIPILQKSLKIAVENPQGLKNNLLQTFGYSGSGEITEELFEKPDYGPWWKKILFSLCFFNALINERKIYGILGWNIAYAFSSSDLEVAIKVLENFLSAQSSIPWQTLHYLIGEVVYGGWVTDSWDRRCLNTLLYKFCNPEVLKDDFSFSTDEPLPKSGSMKDYIRIIQSLPEDDPPELLELHPEATRGFREIQAQKFIDNLIGMQPRFTITNLVFSREKSKDELVMAILSDMLTRLPLSVEKEEWAGTPSTLKYIMLSPIWESFHKDPKGYDPLIHCVLLTFLIQEIERFDQLLSIIHKSLKDLQLAIKGEIILTQELEEIYDSFLSTKVPKLWQKYAYKSSKALSSWVNDLIQRLNFFNTWAKMAYTAMHHRYMRLVTAWKHSSSSPSQDPKYPTEPNHEFFEGFPARYWLPAFFFPQAFLITVLQDYGRSQGISTDALTFTHHVISDTTDVKDKEFSIIIQKKLNIVRRAFKGTDPTHVGVHVFGLFIEGARWNHKEKILEDSLPCEICCDFPEIYFLPTKISTERSTVSKQTEPELYTFECPVYQTPERSSILTAAGLSSNFLTSVYLSTKKPPSHWITMQVALLCEENEK</sequence>
<dbReference type="FunFam" id="3.40.50.300:FF:001810">
    <property type="entry name" value="Cytoplasmic dynein 2 heavy chain 1"/>
    <property type="match status" value="1"/>
</dbReference>
<dbReference type="EMBL" id="VBQZ03000009">
    <property type="protein sequence ID" value="MXQ81979.1"/>
    <property type="molecule type" value="Genomic_DNA"/>
</dbReference>
<dbReference type="InterPro" id="IPR027417">
    <property type="entry name" value="P-loop_NTPase"/>
</dbReference>
<dbReference type="InterPro" id="IPR024743">
    <property type="entry name" value="Dynein_HC_stalk"/>
</dbReference>
<evidence type="ECO:0000256" key="3">
    <source>
        <dbReference type="ARBA" id="ARBA00022490"/>
    </source>
</evidence>
<feature type="domain" description="Dynein heavy chain coiled coil stalk" evidence="19">
    <location>
        <begin position="2485"/>
        <end position="2820"/>
    </location>
</feature>
<evidence type="ECO:0000256" key="6">
    <source>
        <dbReference type="ARBA" id="ARBA00022741"/>
    </source>
</evidence>
<dbReference type="InterPro" id="IPR026983">
    <property type="entry name" value="DHC"/>
</dbReference>
<organism evidence="26 27">
    <name type="scientific">Bos mutus</name>
    <name type="common">wild yak</name>
    <dbReference type="NCBI Taxonomy" id="72004"/>
    <lineage>
        <taxon>Eukaryota</taxon>
        <taxon>Metazoa</taxon>
        <taxon>Chordata</taxon>
        <taxon>Craniata</taxon>
        <taxon>Vertebrata</taxon>
        <taxon>Euteleostomi</taxon>
        <taxon>Mammalia</taxon>
        <taxon>Eutheria</taxon>
        <taxon>Laurasiatheria</taxon>
        <taxon>Artiodactyla</taxon>
        <taxon>Ruminantia</taxon>
        <taxon>Pecora</taxon>
        <taxon>Bovidae</taxon>
        <taxon>Bovinae</taxon>
        <taxon>Bos</taxon>
    </lineage>
</organism>
<keyword evidence="3" id="KW-0963">Cytoplasm</keyword>
<dbReference type="Pfam" id="PF12777">
    <property type="entry name" value="MT"/>
    <property type="match status" value="1"/>
</dbReference>
<dbReference type="Gene3D" id="1.10.8.1220">
    <property type="match status" value="1"/>
</dbReference>
<dbReference type="Pfam" id="PF22597">
    <property type="entry name" value="DYN_lid"/>
    <property type="match status" value="1"/>
</dbReference>
<dbReference type="Pfam" id="PF08393">
    <property type="entry name" value="DHC_N2"/>
    <property type="match status" value="1"/>
</dbReference>
<dbReference type="Pfam" id="PF18199">
    <property type="entry name" value="Dynein_C"/>
    <property type="match status" value="1"/>
</dbReference>
<evidence type="ECO:0000259" key="17">
    <source>
        <dbReference type="Pfam" id="PF08393"/>
    </source>
</evidence>
<protein>
    <recommendedName>
        <fullName evidence="28">Dynein heavy chain 14, axonemal</fullName>
    </recommendedName>
</protein>
<evidence type="ECO:0000256" key="15">
    <source>
        <dbReference type="SAM" id="MobiDB-lite"/>
    </source>
</evidence>
<feature type="domain" description="Dynein heavy chain linker" evidence="17">
    <location>
        <begin position="810"/>
        <end position="1010"/>
    </location>
</feature>
<dbReference type="GO" id="GO:0005524">
    <property type="term" value="F:ATP binding"/>
    <property type="evidence" value="ECO:0007669"/>
    <property type="project" value="UniProtKB-KW"/>
</dbReference>
<keyword evidence="9 14" id="KW-0175">Coiled coil</keyword>
<dbReference type="PANTHER" id="PTHR22878">
    <property type="entry name" value="DYNEIN HEAVY CHAIN 6, AXONEMAL-LIKE-RELATED"/>
    <property type="match status" value="1"/>
</dbReference>
<evidence type="ECO:0000259" key="23">
    <source>
        <dbReference type="Pfam" id="PF18198"/>
    </source>
</evidence>
<dbReference type="Pfam" id="PF17852">
    <property type="entry name" value="Dynein_AAA_lid"/>
    <property type="match status" value="1"/>
</dbReference>
<evidence type="ECO:0000256" key="1">
    <source>
        <dbReference type="ARBA" id="ARBA00004430"/>
    </source>
</evidence>
<dbReference type="FunFam" id="3.40.50.300:FF:000049">
    <property type="entry name" value="Dynein, axonemal, heavy chain 5"/>
    <property type="match status" value="1"/>
</dbReference>
<dbReference type="InterPro" id="IPR013602">
    <property type="entry name" value="Dynein_heavy_linker"/>
</dbReference>
<dbReference type="InterPro" id="IPR041466">
    <property type="entry name" value="Dynein_AAA5_ext"/>
</dbReference>
<dbReference type="GO" id="GO:0045505">
    <property type="term" value="F:dynein intermediate chain binding"/>
    <property type="evidence" value="ECO:0007669"/>
    <property type="project" value="InterPro"/>
</dbReference>
<evidence type="ECO:0000256" key="11">
    <source>
        <dbReference type="ARBA" id="ARBA00023175"/>
    </source>
</evidence>
<feature type="domain" description="Dynein heavy chain region D6 P-loop" evidence="16">
    <location>
        <begin position="3403"/>
        <end position="3519"/>
    </location>
</feature>
<evidence type="ECO:0000256" key="2">
    <source>
        <dbReference type="ARBA" id="ARBA00008887"/>
    </source>
</evidence>
<dbReference type="InterPro" id="IPR042219">
    <property type="entry name" value="AAA_lid_11_sf"/>
</dbReference>
<accession>A0A6B0QVX4</accession>
<dbReference type="FunFam" id="1.20.920.20:FF:000006">
    <property type="entry name" value="Dynein, axonemal, heavy chain 6"/>
    <property type="match status" value="1"/>
</dbReference>
<dbReference type="Pfam" id="PF12781">
    <property type="entry name" value="AAA_9"/>
    <property type="match status" value="1"/>
</dbReference>
<dbReference type="Gene3D" id="1.10.8.710">
    <property type="match status" value="1"/>
</dbReference>
<feature type="domain" description="Dynein heavy chain C-terminal" evidence="24">
    <location>
        <begin position="3701"/>
        <end position="4097"/>
    </location>
</feature>
<feature type="region of interest" description="Disordered" evidence="15">
    <location>
        <begin position="356"/>
        <end position="375"/>
    </location>
</feature>
<dbReference type="Pfam" id="PF12774">
    <property type="entry name" value="AAA_6"/>
    <property type="match status" value="1"/>
</dbReference>
<feature type="domain" description="Dynein 2 heavy chain 1 cytoplasmic ATPase lid" evidence="25">
    <location>
        <begin position="2138"/>
        <end position="2223"/>
    </location>
</feature>
<keyword evidence="12" id="KW-0206">Cytoskeleton</keyword>
<reference evidence="26" key="1">
    <citation type="submission" date="2019-10" db="EMBL/GenBank/DDBJ databases">
        <title>The sequence and de novo assembly of the wild yak genome.</title>
        <authorList>
            <person name="Liu Y."/>
        </authorList>
    </citation>
    <scope>NUCLEOTIDE SEQUENCE [LARGE SCALE GENOMIC DNA]</scope>
    <source>
        <strain evidence="26">WY2019</strain>
    </source>
</reference>
<dbReference type="InterPro" id="IPR042228">
    <property type="entry name" value="Dynein_linker_3"/>
</dbReference>
<evidence type="ECO:0000259" key="22">
    <source>
        <dbReference type="Pfam" id="PF17852"/>
    </source>
</evidence>
<keyword evidence="6" id="KW-0547">Nucleotide-binding</keyword>
<dbReference type="Pfam" id="PF12775">
    <property type="entry name" value="AAA_7"/>
    <property type="match status" value="2"/>
</dbReference>
<dbReference type="GO" id="GO:0030286">
    <property type="term" value="C:dynein complex"/>
    <property type="evidence" value="ECO:0007669"/>
    <property type="project" value="UniProtKB-KW"/>
</dbReference>
<dbReference type="FunFam" id="3.10.490.20:FF:000005">
    <property type="entry name" value="Dynein axonemal heavy chain 6"/>
    <property type="match status" value="1"/>
</dbReference>
<dbReference type="SUPFAM" id="SSF52540">
    <property type="entry name" value="P-loop containing nucleoside triphosphate hydrolases"/>
    <property type="match status" value="4"/>
</dbReference>
<evidence type="ECO:0000259" key="16">
    <source>
        <dbReference type="Pfam" id="PF03028"/>
    </source>
</evidence>
<dbReference type="Gene3D" id="3.40.50.300">
    <property type="entry name" value="P-loop containing nucleotide triphosphate hydrolases"/>
    <property type="match status" value="6"/>
</dbReference>
<evidence type="ECO:0000259" key="21">
    <source>
        <dbReference type="Pfam" id="PF12781"/>
    </source>
</evidence>
<feature type="domain" description="Dynein heavy chain hydrolytic ATP-binding dynein motor region" evidence="18">
    <location>
        <begin position="1137"/>
        <end position="1419"/>
    </location>
</feature>
<dbReference type="Gene3D" id="3.10.490.20">
    <property type="match status" value="1"/>
</dbReference>
<evidence type="ECO:0000259" key="25">
    <source>
        <dbReference type="Pfam" id="PF22597"/>
    </source>
</evidence>
<keyword evidence="5" id="KW-0677">Repeat</keyword>
<feature type="domain" description="Dynein heavy chain AAA module D4" evidence="20">
    <location>
        <begin position="2228"/>
        <end position="2471"/>
    </location>
</feature>
<dbReference type="Gene3D" id="1.10.287.2620">
    <property type="match status" value="1"/>
</dbReference>
<evidence type="ECO:0000256" key="14">
    <source>
        <dbReference type="SAM" id="Coils"/>
    </source>
</evidence>
<keyword evidence="27" id="KW-1185">Reference proteome</keyword>
<comment type="subcellular location">
    <subcellularLocation>
        <location evidence="1">Cytoplasm</location>
        <location evidence="1">Cytoskeleton</location>
        <location evidence="1">Cilium axoneme</location>
    </subcellularLocation>
</comment>
<dbReference type="InterPro" id="IPR054354">
    <property type="entry name" value="DYNC2H1-like_lid"/>
</dbReference>
<evidence type="ECO:0000259" key="20">
    <source>
        <dbReference type="Pfam" id="PF12780"/>
    </source>
</evidence>
<evidence type="ECO:0000259" key="19">
    <source>
        <dbReference type="Pfam" id="PF12777"/>
    </source>
</evidence>
<dbReference type="FunFam" id="1.10.8.710:FF:000001">
    <property type="entry name" value="Dynein axonemal heavy chain 2"/>
    <property type="match status" value="1"/>
</dbReference>
<comment type="similarity">
    <text evidence="2">Belongs to the dynein heavy chain family.</text>
</comment>
<dbReference type="Gene3D" id="1.20.1270.280">
    <property type="match status" value="1"/>
</dbReference>
<dbReference type="InterPro" id="IPR004273">
    <property type="entry name" value="Dynein_heavy_D6_P-loop"/>
</dbReference>
<evidence type="ECO:0000313" key="27">
    <source>
        <dbReference type="Proteomes" id="UP000322234"/>
    </source>
</evidence>
<name>A0A6B0QVX4_9CETA</name>
<dbReference type="GO" id="GO:0005874">
    <property type="term" value="C:microtubule"/>
    <property type="evidence" value="ECO:0007669"/>
    <property type="project" value="UniProtKB-KW"/>
</dbReference>
<keyword evidence="13" id="KW-0966">Cell projection</keyword>
<dbReference type="GO" id="GO:0051959">
    <property type="term" value="F:dynein light intermediate chain binding"/>
    <property type="evidence" value="ECO:0007669"/>
    <property type="project" value="InterPro"/>
</dbReference>
<dbReference type="GO" id="GO:0008569">
    <property type="term" value="F:minus-end-directed microtubule motor activity"/>
    <property type="evidence" value="ECO:0007669"/>
    <property type="project" value="InterPro"/>
</dbReference>
<evidence type="ECO:0000259" key="24">
    <source>
        <dbReference type="Pfam" id="PF18199"/>
    </source>
</evidence>
<evidence type="ECO:0000256" key="12">
    <source>
        <dbReference type="ARBA" id="ARBA00023212"/>
    </source>
</evidence>
<keyword evidence="11" id="KW-0505">Motor protein</keyword>
<dbReference type="InterPro" id="IPR035699">
    <property type="entry name" value="AAA_6"/>
</dbReference>
<dbReference type="InterPro" id="IPR035706">
    <property type="entry name" value="AAA_9"/>
</dbReference>
<dbReference type="Gene3D" id="3.20.180.20">
    <property type="entry name" value="Dynein heavy chain, N-terminal domain 2"/>
    <property type="match status" value="1"/>
</dbReference>
<keyword evidence="10" id="KW-0969">Cilium</keyword>
<evidence type="ECO:0000256" key="10">
    <source>
        <dbReference type="ARBA" id="ARBA00023069"/>
    </source>
</evidence>
<feature type="domain" description="Dynein heavy chain AAA 5 extension" evidence="22">
    <location>
        <begin position="1648"/>
        <end position="1845"/>
    </location>
</feature>
<dbReference type="Pfam" id="PF18198">
    <property type="entry name" value="AAA_lid_11"/>
    <property type="match status" value="1"/>
</dbReference>
<dbReference type="FunFam" id="3.20.180.20:FF:000003">
    <property type="entry name" value="Dynein heavy chain 12, axonemal"/>
    <property type="match status" value="1"/>
</dbReference>
<evidence type="ECO:0000256" key="5">
    <source>
        <dbReference type="ARBA" id="ARBA00022737"/>
    </source>
</evidence>
<evidence type="ECO:0000313" key="26">
    <source>
        <dbReference type="EMBL" id="MXQ81979.1"/>
    </source>
</evidence>
<dbReference type="Gene3D" id="6.10.140.1060">
    <property type="match status" value="1"/>
</dbReference>
<dbReference type="FunFam" id="1.10.287.2620:FF:000001">
    <property type="entry name" value="Cytoplasmic dynein heavy chain 1"/>
    <property type="match status" value="1"/>
</dbReference>
<evidence type="ECO:0008006" key="28">
    <source>
        <dbReference type="Google" id="ProtNLM"/>
    </source>
</evidence>
<evidence type="ECO:0000256" key="13">
    <source>
        <dbReference type="ARBA" id="ARBA00023273"/>
    </source>
</evidence>
<dbReference type="Proteomes" id="UP000322234">
    <property type="component" value="Unassembled WGS sequence"/>
</dbReference>
<evidence type="ECO:0000259" key="18">
    <source>
        <dbReference type="Pfam" id="PF12774"/>
    </source>
</evidence>
<dbReference type="FunFam" id="1.10.8.720:FF:000001">
    <property type="entry name" value="dynein heavy chain 7, axonemal"/>
    <property type="match status" value="1"/>
</dbReference>
<dbReference type="InterPro" id="IPR041228">
    <property type="entry name" value="Dynein_C"/>
</dbReference>
<dbReference type="InterPro" id="IPR024317">
    <property type="entry name" value="Dynein_heavy_chain_D4_dom"/>
</dbReference>
<dbReference type="Pfam" id="PF03028">
    <property type="entry name" value="Dynein_heavy"/>
    <property type="match status" value="1"/>
</dbReference>
<keyword evidence="4" id="KW-0493">Microtubule</keyword>
<dbReference type="Gene3D" id="1.10.8.720">
    <property type="entry name" value="Region D6 of dynein motor"/>
    <property type="match status" value="1"/>
</dbReference>
<dbReference type="PANTHER" id="PTHR22878:SF64">
    <property type="entry name" value="DYNEIN AXONEMAL HEAVY CHAIN 14"/>
    <property type="match status" value="1"/>
</dbReference>
<dbReference type="InterPro" id="IPR043157">
    <property type="entry name" value="Dynein_AAA1S"/>
</dbReference>
<keyword evidence="8" id="KW-0243">Dynein</keyword>
<keyword evidence="7" id="KW-0067">ATP-binding</keyword>
<dbReference type="Gene3D" id="1.20.920.20">
    <property type="match status" value="1"/>
</dbReference>
<dbReference type="GO" id="GO:0007018">
    <property type="term" value="P:microtubule-based movement"/>
    <property type="evidence" value="ECO:0007669"/>
    <property type="project" value="InterPro"/>
</dbReference>
<feature type="coiled-coil region" evidence="14">
    <location>
        <begin position="2700"/>
        <end position="2748"/>
    </location>
</feature>
<evidence type="ECO:0000256" key="9">
    <source>
        <dbReference type="ARBA" id="ARBA00023054"/>
    </source>
</evidence>
<gene>
    <name evidence="26" type="ORF">E5288_WYG004892</name>
</gene>
<evidence type="ECO:0000256" key="7">
    <source>
        <dbReference type="ARBA" id="ARBA00022840"/>
    </source>
</evidence>
<dbReference type="Pfam" id="PF12780">
    <property type="entry name" value="AAA_8"/>
    <property type="match status" value="1"/>
</dbReference>
<feature type="domain" description="Dynein heavy chain AAA lid" evidence="23">
    <location>
        <begin position="3557"/>
        <end position="3693"/>
    </location>
</feature>
<dbReference type="InterPro" id="IPR041658">
    <property type="entry name" value="AAA_lid_11"/>
</dbReference>
<evidence type="ECO:0000256" key="4">
    <source>
        <dbReference type="ARBA" id="ARBA00022701"/>
    </source>
</evidence>
<dbReference type="InterPro" id="IPR043160">
    <property type="entry name" value="Dynein_C_barrel"/>
</dbReference>
<comment type="caution">
    <text evidence="26">The sequence shown here is derived from an EMBL/GenBank/DDBJ whole genome shotgun (WGS) entry which is preliminary data.</text>
</comment>
<proteinExistence type="inferred from homology"/>
<evidence type="ECO:0000256" key="8">
    <source>
        <dbReference type="ARBA" id="ARBA00023017"/>
    </source>
</evidence>
<feature type="domain" description="Dynein heavy chain ATP-binding dynein motor region" evidence="21">
    <location>
        <begin position="2849"/>
        <end position="3069"/>
    </location>
</feature>
<feature type="coiled-coil region" evidence="14">
    <location>
        <begin position="171"/>
        <end position="198"/>
    </location>
</feature>